<evidence type="ECO:0000313" key="5">
    <source>
        <dbReference type="Proteomes" id="UP000623129"/>
    </source>
</evidence>
<dbReference type="InterPro" id="IPR035441">
    <property type="entry name" value="TFIIS/LEDGF_dom_sf"/>
</dbReference>
<sequence length="258" mass="28871">MDPSEERLRQVLGTGFDIWSLIDTAIAVAVHDHPADLRLRREGIVQSLYALTPCRNCDPNRSNFANGHGPDSTRTNGDGSVVTLVNGDGPVVNPGYGIEESPDMRAVSPTPSPELEIRHTEREDENETEASIREIISMREFLEDTEQWSDEESLVCLLQSLADMDVTYEVLFQTDIARHVTAIRKQHQCEEVRQLAKHIISKWKMLLNAQMKTNSACDSSSSPVPTENGSPQMIAPRSRHQNSSGPHEFVRSPKRQSE</sequence>
<organism evidence="4 5">
    <name type="scientific">Carex littledalei</name>
    <dbReference type="NCBI Taxonomy" id="544730"/>
    <lineage>
        <taxon>Eukaryota</taxon>
        <taxon>Viridiplantae</taxon>
        <taxon>Streptophyta</taxon>
        <taxon>Embryophyta</taxon>
        <taxon>Tracheophyta</taxon>
        <taxon>Spermatophyta</taxon>
        <taxon>Magnoliopsida</taxon>
        <taxon>Liliopsida</taxon>
        <taxon>Poales</taxon>
        <taxon>Cyperaceae</taxon>
        <taxon>Cyperoideae</taxon>
        <taxon>Cariceae</taxon>
        <taxon>Carex</taxon>
        <taxon>Carex subgen. Euthyceras</taxon>
    </lineage>
</organism>
<evidence type="ECO:0000256" key="1">
    <source>
        <dbReference type="PROSITE-ProRule" id="PRU00649"/>
    </source>
</evidence>
<dbReference type="PANTHER" id="PTHR47210">
    <property type="entry name" value="MEDIATOR OF RNA POLYMERASE II TRANSCRIPTION SUBUNIT 26C-RELATED"/>
    <property type="match status" value="1"/>
</dbReference>
<dbReference type="Pfam" id="PF08711">
    <property type="entry name" value="Med26"/>
    <property type="match status" value="1"/>
</dbReference>
<dbReference type="InterPro" id="IPR044790">
    <property type="entry name" value="MD26C-like"/>
</dbReference>
<comment type="subcellular location">
    <subcellularLocation>
        <location evidence="1">Nucleus</location>
    </subcellularLocation>
</comment>
<evidence type="ECO:0000259" key="3">
    <source>
        <dbReference type="PROSITE" id="PS51319"/>
    </source>
</evidence>
<gene>
    <name evidence="4" type="ORF">FCM35_KLT03912</name>
</gene>
<evidence type="ECO:0000313" key="4">
    <source>
        <dbReference type="EMBL" id="KAF3330558.1"/>
    </source>
</evidence>
<dbReference type="GO" id="GO:0005634">
    <property type="term" value="C:nucleus"/>
    <property type="evidence" value="ECO:0007669"/>
    <property type="project" value="UniProtKB-SubCell"/>
</dbReference>
<dbReference type="Gene3D" id="1.20.930.10">
    <property type="entry name" value="Conserved domain common to transcription factors TFIIS, elongin A, CRSP70"/>
    <property type="match status" value="1"/>
</dbReference>
<feature type="compositionally biased region" description="Polar residues" evidence="2">
    <location>
        <begin position="214"/>
        <end position="231"/>
    </location>
</feature>
<feature type="domain" description="TFIIS N-terminal" evidence="3">
    <location>
        <begin position="130"/>
        <end position="210"/>
    </location>
</feature>
<dbReference type="EMBL" id="SWLB01000013">
    <property type="protein sequence ID" value="KAF3330558.1"/>
    <property type="molecule type" value="Genomic_DNA"/>
</dbReference>
<dbReference type="PROSITE" id="PS51319">
    <property type="entry name" value="TFIIS_N"/>
    <property type="match status" value="1"/>
</dbReference>
<keyword evidence="1" id="KW-0539">Nucleus</keyword>
<dbReference type="OrthoDB" id="550309at2759"/>
<feature type="region of interest" description="Disordered" evidence="2">
    <location>
        <begin position="214"/>
        <end position="258"/>
    </location>
</feature>
<dbReference type="InterPro" id="IPR017923">
    <property type="entry name" value="TFIIS_N"/>
</dbReference>
<dbReference type="Proteomes" id="UP000623129">
    <property type="component" value="Unassembled WGS sequence"/>
</dbReference>
<keyword evidence="5" id="KW-1185">Reference proteome</keyword>
<protein>
    <submittedName>
        <fullName evidence="4">Putative mediator of RNA polymerase II transcription subunit 26c</fullName>
    </submittedName>
</protein>
<evidence type="ECO:0000256" key="2">
    <source>
        <dbReference type="SAM" id="MobiDB-lite"/>
    </source>
</evidence>
<accession>A0A833QZ39</accession>
<feature type="compositionally biased region" description="Basic and acidic residues" evidence="2">
    <location>
        <begin position="248"/>
        <end position="258"/>
    </location>
</feature>
<name>A0A833QZ39_9POAL</name>
<comment type="caution">
    <text evidence="4">The sequence shown here is derived from an EMBL/GenBank/DDBJ whole genome shotgun (WGS) entry which is preliminary data.</text>
</comment>
<dbReference type="PANTHER" id="PTHR47210:SF1">
    <property type="entry name" value="MEDIATOR OF RNA POLYMERASE II TRANSCRIPTION SUBUNIT 26C-RELATED"/>
    <property type="match status" value="1"/>
</dbReference>
<dbReference type="AlphaFoldDB" id="A0A833QZ39"/>
<dbReference type="CDD" id="cd00183">
    <property type="entry name" value="TFIIS_I"/>
    <property type="match status" value="1"/>
</dbReference>
<proteinExistence type="predicted"/>
<dbReference type="SUPFAM" id="SSF47676">
    <property type="entry name" value="Conserved domain common to transcription factors TFIIS, elongin A, CRSP70"/>
    <property type="match status" value="1"/>
</dbReference>
<reference evidence="4" key="1">
    <citation type="submission" date="2020-01" db="EMBL/GenBank/DDBJ databases">
        <title>Genome sequence of Kobresia littledalei, the first chromosome-level genome in the family Cyperaceae.</title>
        <authorList>
            <person name="Qu G."/>
        </authorList>
    </citation>
    <scope>NUCLEOTIDE SEQUENCE</scope>
    <source>
        <strain evidence="4">C.B.Clarke</strain>
        <tissue evidence="4">Leaf</tissue>
    </source>
</reference>